<sequence length="217" mass="22986">MKKVGVVLSGCGVFDGAEIHESVLTLLALDRAGAQVHFFAPDKPQMHVINHLTGDESHENRNVLVESARIARGDIKPLSQANAEELDALIVPGGFGAAKNLSTFAVQGAECSVDADLQRLVQQLHQAGKPLGFMCIAPAMLPKLLGVHVRLTIGNDPDTAEAIDKMGGEHVVCPVDDIVVDLEQNVVTTPAYMLANSISEAAAGIDKLVARVLELTE</sequence>
<comment type="function">
    <text evidence="5">Displays glyoxalase activity, catalyzing the conversion of glyoxal to glycolate.</text>
</comment>
<dbReference type="InterPro" id="IPR026041">
    <property type="entry name" value="ElbB"/>
</dbReference>
<keyword evidence="7" id="KW-1185">Reference proteome</keyword>
<dbReference type="RefSeq" id="WP_025801149.1">
    <property type="nucleotide sequence ID" value="NZ_CP009706.1"/>
</dbReference>
<gene>
    <name evidence="6" type="ORF">AT03_18800</name>
</gene>
<evidence type="ECO:0000256" key="1">
    <source>
        <dbReference type="ARBA" id="ARBA00008542"/>
    </source>
</evidence>
<evidence type="ECO:0000256" key="4">
    <source>
        <dbReference type="ARBA" id="ARBA00051386"/>
    </source>
</evidence>
<dbReference type="Gene3D" id="3.40.50.880">
    <property type="match status" value="1"/>
</dbReference>
<dbReference type="PIRSF" id="PIRSF006320">
    <property type="entry name" value="Elb2"/>
    <property type="match status" value="1"/>
</dbReference>
<evidence type="ECO:0000256" key="2">
    <source>
        <dbReference type="ARBA" id="ARBA00011738"/>
    </source>
</evidence>
<dbReference type="GO" id="GO:0016829">
    <property type="term" value="F:lyase activity"/>
    <property type="evidence" value="ECO:0007669"/>
    <property type="project" value="UniProtKB-UniRule"/>
</dbReference>
<evidence type="ECO:0000313" key="6">
    <source>
        <dbReference type="EMBL" id="AIU74240.1"/>
    </source>
</evidence>
<protein>
    <recommendedName>
        <fullName evidence="5">Glyoxalase</fullName>
    </recommendedName>
</protein>
<dbReference type="InterPro" id="IPR029062">
    <property type="entry name" value="Class_I_gatase-like"/>
</dbReference>
<dbReference type="AlphaFoldDB" id="A0A097R694"/>
<dbReference type="CDD" id="cd03133">
    <property type="entry name" value="GATase1_ES1"/>
    <property type="match status" value="1"/>
</dbReference>
<comment type="catalytic activity">
    <reaction evidence="4 5">
        <text>glyoxal + H2O = glycolate + H(+)</text>
        <dbReference type="Rhea" id="RHEA:51672"/>
        <dbReference type="ChEBI" id="CHEBI:15377"/>
        <dbReference type="ChEBI" id="CHEBI:15378"/>
        <dbReference type="ChEBI" id="CHEBI:29805"/>
        <dbReference type="ChEBI" id="CHEBI:34779"/>
    </reaction>
</comment>
<organism evidence="6 7">
    <name type="scientific">Hafnia alvei FB1</name>
    <dbReference type="NCBI Taxonomy" id="1453496"/>
    <lineage>
        <taxon>Bacteria</taxon>
        <taxon>Pseudomonadati</taxon>
        <taxon>Pseudomonadota</taxon>
        <taxon>Gammaproteobacteria</taxon>
        <taxon>Enterobacterales</taxon>
        <taxon>Hafniaceae</taxon>
        <taxon>Hafnia</taxon>
    </lineage>
</organism>
<dbReference type="OrthoDB" id="5605062at2"/>
<dbReference type="HOGENOM" id="CLU_072952_1_0_6"/>
<dbReference type="FunFam" id="3.40.50.880:FF:000032">
    <property type="entry name" value="Glyoxalase"/>
    <property type="match status" value="1"/>
</dbReference>
<dbReference type="KEGG" id="hav:AT03_18800"/>
<dbReference type="NCBIfam" id="NF008747">
    <property type="entry name" value="PRK11780.1"/>
    <property type="match status" value="1"/>
</dbReference>
<evidence type="ECO:0000256" key="3">
    <source>
        <dbReference type="ARBA" id="ARBA00023239"/>
    </source>
</evidence>
<comment type="similarity">
    <text evidence="1 5">Belongs to the peptidase C56 family.</text>
</comment>
<comment type="subunit">
    <text evidence="2">Homodimer.</text>
</comment>
<dbReference type="PANTHER" id="PTHR10224">
    <property type="entry name" value="ES1 PROTEIN HOMOLOG, MITOCHONDRIAL"/>
    <property type="match status" value="1"/>
</dbReference>
<proteinExistence type="inferred from homology"/>
<dbReference type="PANTHER" id="PTHR10224:SF12">
    <property type="entry name" value="GLYOXALASE ELBB"/>
    <property type="match status" value="1"/>
</dbReference>
<dbReference type="eggNOG" id="COG3155">
    <property type="taxonomic scope" value="Bacteria"/>
</dbReference>
<name>A0A097R694_HAFAL</name>
<accession>A0A097R694</accession>
<evidence type="ECO:0000313" key="7">
    <source>
        <dbReference type="Proteomes" id="UP000029986"/>
    </source>
</evidence>
<dbReference type="Proteomes" id="UP000029986">
    <property type="component" value="Chromosome"/>
</dbReference>
<dbReference type="EMBL" id="CP009706">
    <property type="protein sequence ID" value="AIU74240.1"/>
    <property type="molecule type" value="Genomic_DNA"/>
</dbReference>
<dbReference type="SUPFAM" id="SSF52317">
    <property type="entry name" value="Class I glutamine amidotransferase-like"/>
    <property type="match status" value="1"/>
</dbReference>
<keyword evidence="3 5" id="KW-0456">Lyase</keyword>
<reference evidence="6 7" key="1">
    <citation type="journal article" date="2014" name="Gut Pathog.">
        <title>Gene clusters of Hafnia alvei strain FB1 important in survival and pathogenesis: a draft genome perspective.</title>
        <authorList>
            <person name="Tan J.Y."/>
            <person name="Yin W.F."/>
            <person name="Chan K.G."/>
        </authorList>
    </citation>
    <scope>NUCLEOTIDE SEQUENCE [LARGE SCALE GENOMIC DNA]</scope>
    <source>
        <strain evidence="6 7">FB1</strain>
    </source>
</reference>
<evidence type="ECO:0000256" key="5">
    <source>
        <dbReference type="PIRNR" id="PIRNR006320"/>
    </source>
</evidence>
<dbReference type="PATRIC" id="fig|1453496.5.peg.3868"/>